<dbReference type="EMBL" id="CTRP01000006">
    <property type="protein sequence ID" value="CQR71895.1"/>
    <property type="molecule type" value="Genomic_DNA"/>
</dbReference>
<dbReference type="InterPro" id="IPR000836">
    <property type="entry name" value="PRTase_dom"/>
</dbReference>
<dbReference type="NCBIfam" id="TIGR01134">
    <property type="entry name" value="purF"/>
    <property type="match status" value="1"/>
</dbReference>
<feature type="binding site" evidence="7 11">
    <location>
        <position position="394"/>
    </location>
    <ligand>
        <name>[4Fe-4S] cluster</name>
        <dbReference type="ChEBI" id="CHEBI:49883"/>
    </ligand>
</feature>
<evidence type="ECO:0000256" key="2">
    <source>
        <dbReference type="ARBA" id="ARBA00010138"/>
    </source>
</evidence>
<dbReference type="GO" id="GO:0000287">
    <property type="term" value="F:magnesium ion binding"/>
    <property type="evidence" value="ECO:0007669"/>
    <property type="project" value="UniProtKB-UniRule"/>
</dbReference>
<keyword evidence="5 7" id="KW-0658">Purine biosynthesis</keyword>
<dbReference type="SUPFAM" id="SSF56235">
    <property type="entry name" value="N-terminal nucleophile aminohydrolases (Ntn hydrolases)"/>
    <property type="match status" value="1"/>
</dbReference>
<gene>
    <name evidence="7" type="primary">purF</name>
    <name evidence="13" type="ORF">SpAn4DRAFT_4957</name>
</gene>
<dbReference type="GO" id="GO:0051539">
    <property type="term" value="F:4 iron, 4 sulfur cluster binding"/>
    <property type="evidence" value="ECO:0007669"/>
    <property type="project" value="UniProtKB-KW"/>
</dbReference>
<proteinExistence type="inferred from homology"/>
<dbReference type="PANTHER" id="PTHR11907">
    <property type="entry name" value="AMIDOPHOSPHORIBOSYLTRANSFERASE"/>
    <property type="match status" value="1"/>
</dbReference>
<protein>
    <recommendedName>
        <fullName evidence="7">Amidophosphoribosyltransferase</fullName>
        <shortName evidence="7">ATase</shortName>
        <ecNumber evidence="7">2.4.2.14</ecNumber>
    </recommendedName>
    <alternativeName>
        <fullName evidence="7">Glutamine phosphoribosylpyrophosphate amidotransferase</fullName>
        <shortName evidence="7">GPATase</shortName>
    </alternativeName>
</protein>
<evidence type="ECO:0000313" key="14">
    <source>
        <dbReference type="Proteomes" id="UP000049855"/>
    </source>
</evidence>
<evidence type="ECO:0000256" key="4">
    <source>
        <dbReference type="ARBA" id="ARBA00022679"/>
    </source>
</evidence>
<accession>A0A0U1KXA6</accession>
<keyword evidence="3 7" id="KW-0328">Glycosyltransferase</keyword>
<dbReference type="InterPro" id="IPR029057">
    <property type="entry name" value="PRTase-like"/>
</dbReference>
<keyword evidence="14" id="KW-1185">Reference proteome</keyword>
<evidence type="ECO:0000256" key="8">
    <source>
        <dbReference type="PIRNR" id="PIRNR000485"/>
    </source>
</evidence>
<dbReference type="HAMAP" id="MF_01931">
    <property type="entry name" value="PurF"/>
    <property type="match status" value="1"/>
</dbReference>
<dbReference type="InterPro" id="IPR017932">
    <property type="entry name" value="GATase_2_dom"/>
</dbReference>
<dbReference type="InterPro" id="IPR029055">
    <property type="entry name" value="Ntn_hydrolases_N"/>
</dbReference>
<feature type="binding site" evidence="7 10">
    <location>
        <position position="295"/>
    </location>
    <ligand>
        <name>Mg(2+)</name>
        <dbReference type="ChEBI" id="CHEBI:18420"/>
    </ligand>
</feature>
<dbReference type="GO" id="GO:0009113">
    <property type="term" value="P:purine nucleobase biosynthetic process"/>
    <property type="evidence" value="ECO:0007669"/>
    <property type="project" value="UniProtKB-UniRule"/>
</dbReference>
<feature type="binding site" evidence="7 11">
    <location>
        <position position="449"/>
    </location>
    <ligand>
        <name>[4Fe-4S] cluster</name>
        <dbReference type="ChEBI" id="CHEBI:49883"/>
    </ligand>
</feature>
<sequence length="476" mass="52395">MLYDIHSDKWREECGIFGIFARQENVALNTYWGLYALQHRGQESAGIAVTDGSVMDVQRGMGLVNEVFRHALPDMPAHIAIGHVRYSTTGSSLLRNTQPLLVSYSGGQISLAHNGNLTNAHEMRTELEKKGHVFQTSIDSEVIVNLIARSTKQTVEERVIDSLTDVQGAYSLVIMTENKLIGVRDPHGFRPLCMGRLGDGWVLASESCALDTVGAEFVRDIEPGEIVSIDDKGVETRRFAETDRRAACVFEYIYFARPDSVIDGQSVYQARLSMGRTLARESGFKADLVISVPDSGTTAALGYSQESGIPFAEGLMKNRYIGRTFIQPEQKKRDMGVRIKLNAVTSVVKGKSVVMVDDSIVRGTTSGKIVRMLKEAGATAVHMCISSPPIGYPCYYGIDTSARKELIAASKQVEEIREYIGADSLHYLSLEGLYASIGNIPKQTLCNACFNCDYPAEIPCETDCANNKFLFEAKNK</sequence>
<dbReference type="InterPro" id="IPR005854">
    <property type="entry name" value="PurF"/>
</dbReference>
<evidence type="ECO:0000256" key="3">
    <source>
        <dbReference type="ARBA" id="ARBA00022676"/>
    </source>
</evidence>
<dbReference type="SUPFAM" id="SSF53271">
    <property type="entry name" value="PRTase-like"/>
    <property type="match status" value="1"/>
</dbReference>
<dbReference type="Pfam" id="PF00156">
    <property type="entry name" value="Pribosyltran"/>
    <property type="match status" value="1"/>
</dbReference>
<dbReference type="PROSITE" id="PS51278">
    <property type="entry name" value="GATASE_TYPE_2"/>
    <property type="match status" value="1"/>
</dbReference>
<evidence type="ECO:0000256" key="10">
    <source>
        <dbReference type="PIRSR" id="PIRSR000485-2"/>
    </source>
</evidence>
<dbReference type="EC" id="2.4.2.14" evidence="7"/>
<evidence type="ECO:0000313" key="13">
    <source>
        <dbReference type="EMBL" id="CQR71895.1"/>
    </source>
</evidence>
<dbReference type="UniPathway" id="UPA00074">
    <property type="reaction ID" value="UER00124"/>
</dbReference>
<keyword evidence="4 7" id="KW-0808">Transferase</keyword>
<comment type="cofactor">
    <cofactor evidence="7 11">
        <name>[4Fe-4S] cluster</name>
        <dbReference type="ChEBI" id="CHEBI:49883"/>
    </cofactor>
    <text evidence="7 11">Binds 1 [4Fe-4S] cluster per subunit.</text>
</comment>
<evidence type="ECO:0000256" key="6">
    <source>
        <dbReference type="ARBA" id="ARBA00022962"/>
    </source>
</evidence>
<keyword evidence="6 7" id="KW-0315">Glutamine amidotransferase</keyword>
<feature type="binding site" evidence="7 11">
    <location>
        <position position="248"/>
    </location>
    <ligand>
        <name>[4Fe-4S] cluster</name>
        <dbReference type="ChEBI" id="CHEBI:49883"/>
    </ligand>
</feature>
<reference evidence="14" key="1">
    <citation type="submission" date="2015-03" db="EMBL/GenBank/DDBJ databases">
        <authorList>
            <person name="Nijsse Bart"/>
        </authorList>
    </citation>
    <scope>NUCLEOTIDE SEQUENCE [LARGE SCALE GENOMIC DNA]</scope>
</reference>
<feature type="binding site" evidence="7 10">
    <location>
        <position position="358"/>
    </location>
    <ligand>
        <name>Mg(2+)</name>
        <dbReference type="ChEBI" id="CHEBI:18420"/>
    </ligand>
</feature>
<organism evidence="13 14">
    <name type="scientific">Sporomusa ovata</name>
    <dbReference type="NCBI Taxonomy" id="2378"/>
    <lineage>
        <taxon>Bacteria</taxon>
        <taxon>Bacillati</taxon>
        <taxon>Bacillota</taxon>
        <taxon>Negativicutes</taxon>
        <taxon>Selenomonadales</taxon>
        <taxon>Sporomusaceae</taxon>
        <taxon>Sporomusa</taxon>
    </lineage>
</organism>
<dbReference type="RefSeq" id="WP_021166892.1">
    <property type="nucleotide sequence ID" value="NZ_CTRP01000006.1"/>
</dbReference>
<dbReference type="AlphaFoldDB" id="A0A0U1KXA6"/>
<dbReference type="PIRSF" id="PIRSF000485">
    <property type="entry name" value="Amd_phspho_trans"/>
    <property type="match status" value="1"/>
</dbReference>
<feature type="domain" description="Glutamine amidotransferase type-2" evidence="12">
    <location>
        <begin position="14"/>
        <end position="232"/>
    </location>
</feature>
<keyword evidence="7 11" id="KW-0411">Iron-sulfur</keyword>
<dbReference type="Gene3D" id="3.60.20.10">
    <property type="entry name" value="Glutamine Phosphoribosylpyrophosphate, subunit 1, domain 1"/>
    <property type="match status" value="1"/>
</dbReference>
<evidence type="ECO:0000256" key="9">
    <source>
        <dbReference type="PIRSR" id="PIRSR000485-1"/>
    </source>
</evidence>
<comment type="similarity">
    <text evidence="2 7 8">In the C-terminal section; belongs to the purine/pyrimidine phosphoribosyltransferase family.</text>
</comment>
<evidence type="ECO:0000256" key="11">
    <source>
        <dbReference type="PIRSR" id="PIRSR000485-3"/>
    </source>
</evidence>
<evidence type="ECO:0000259" key="12">
    <source>
        <dbReference type="PROSITE" id="PS51278"/>
    </source>
</evidence>
<feature type="binding site" evidence="7 10">
    <location>
        <position position="357"/>
    </location>
    <ligand>
        <name>Mg(2+)</name>
        <dbReference type="ChEBI" id="CHEBI:18420"/>
    </ligand>
</feature>
<keyword evidence="7" id="KW-0004">4Fe-4S</keyword>
<feature type="binding site" evidence="7 11">
    <location>
        <position position="446"/>
    </location>
    <ligand>
        <name>[4Fe-4S] cluster</name>
        <dbReference type="ChEBI" id="CHEBI:49883"/>
    </ligand>
</feature>
<evidence type="ECO:0000256" key="7">
    <source>
        <dbReference type="HAMAP-Rule" id="MF_01931"/>
    </source>
</evidence>
<feature type="active site" description="Nucleophile" evidence="7 9">
    <location>
        <position position="14"/>
    </location>
</feature>
<dbReference type="Pfam" id="PF13537">
    <property type="entry name" value="GATase_7"/>
    <property type="match status" value="1"/>
</dbReference>
<dbReference type="CDD" id="cd06223">
    <property type="entry name" value="PRTases_typeI"/>
    <property type="match status" value="1"/>
</dbReference>
<comment type="pathway">
    <text evidence="1 7 8">Purine metabolism; IMP biosynthesis via de novo pathway; N(1)-(5-phospho-D-ribosyl)glycinamide from 5-phospho-alpha-D-ribose 1-diphosphate: step 1/2.</text>
</comment>
<dbReference type="GO" id="GO:0006189">
    <property type="term" value="P:'de novo' IMP biosynthetic process"/>
    <property type="evidence" value="ECO:0007669"/>
    <property type="project" value="UniProtKB-UniRule"/>
</dbReference>
<keyword evidence="7 11" id="KW-0408">Iron</keyword>
<dbReference type="CDD" id="cd00715">
    <property type="entry name" value="GPATase_N"/>
    <property type="match status" value="1"/>
</dbReference>
<evidence type="ECO:0000256" key="5">
    <source>
        <dbReference type="ARBA" id="ARBA00022755"/>
    </source>
</evidence>
<dbReference type="GO" id="GO:0004044">
    <property type="term" value="F:amidophosphoribosyltransferase activity"/>
    <property type="evidence" value="ECO:0007669"/>
    <property type="project" value="UniProtKB-UniRule"/>
</dbReference>
<dbReference type="InterPro" id="IPR035584">
    <property type="entry name" value="PurF_N"/>
</dbReference>
<comment type="catalytic activity">
    <reaction evidence="7 8">
        <text>5-phospho-beta-D-ribosylamine + L-glutamate + diphosphate = 5-phospho-alpha-D-ribose 1-diphosphate + L-glutamine + H2O</text>
        <dbReference type="Rhea" id="RHEA:14905"/>
        <dbReference type="ChEBI" id="CHEBI:15377"/>
        <dbReference type="ChEBI" id="CHEBI:29985"/>
        <dbReference type="ChEBI" id="CHEBI:33019"/>
        <dbReference type="ChEBI" id="CHEBI:58017"/>
        <dbReference type="ChEBI" id="CHEBI:58359"/>
        <dbReference type="ChEBI" id="CHEBI:58681"/>
        <dbReference type="EC" id="2.4.2.14"/>
    </reaction>
</comment>
<name>A0A0U1KXA6_9FIRM</name>
<comment type="cofactor">
    <cofactor evidence="7 10">
        <name>Mg(2+)</name>
        <dbReference type="ChEBI" id="CHEBI:18420"/>
    </cofactor>
    <text evidence="7 10">Binds 1 Mg(2+) ion per subunit.</text>
</comment>
<evidence type="ECO:0000256" key="1">
    <source>
        <dbReference type="ARBA" id="ARBA00005209"/>
    </source>
</evidence>
<dbReference type="Proteomes" id="UP000049855">
    <property type="component" value="Unassembled WGS sequence"/>
</dbReference>
<keyword evidence="7 10" id="KW-0460">Magnesium</keyword>
<comment type="function">
    <text evidence="7">Catalyzes the formation of phosphoribosylamine from phosphoribosylpyrophosphate (PRPP) and glutamine.</text>
</comment>
<dbReference type="Gene3D" id="3.40.50.2020">
    <property type="match status" value="1"/>
</dbReference>
<keyword evidence="7 10" id="KW-0479">Metal-binding</keyword>